<dbReference type="EMBL" id="BSRI01000002">
    <property type="protein sequence ID" value="GLV60472.1"/>
    <property type="molecule type" value="Genomic_DNA"/>
</dbReference>
<accession>A0ABQ6G2Y2</accession>
<protein>
    <submittedName>
        <fullName evidence="4">TetR family transcriptional regulator</fullName>
    </submittedName>
</protein>
<dbReference type="Pfam" id="PF00440">
    <property type="entry name" value="TetR_N"/>
    <property type="match status" value="1"/>
</dbReference>
<reference evidence="4 5" key="1">
    <citation type="submission" date="2023-02" db="EMBL/GenBank/DDBJ databases">
        <title>Dictyobacter halimunensis sp. nov., a new member of the class Ktedonobacteria from forest soil in a geothermal area.</title>
        <authorList>
            <person name="Rachmania M.K."/>
            <person name="Ningsih F."/>
            <person name="Sakai Y."/>
            <person name="Yabe S."/>
            <person name="Yokota A."/>
            <person name="Sjamsuridzal W."/>
        </authorList>
    </citation>
    <scope>NUCLEOTIDE SEQUENCE [LARGE SCALE GENOMIC DNA]</scope>
    <source>
        <strain evidence="4 5">S3.2.2.5</strain>
    </source>
</reference>
<evidence type="ECO:0000256" key="1">
    <source>
        <dbReference type="ARBA" id="ARBA00023125"/>
    </source>
</evidence>
<dbReference type="InterPro" id="IPR009057">
    <property type="entry name" value="Homeodomain-like_sf"/>
</dbReference>
<keyword evidence="5" id="KW-1185">Reference proteome</keyword>
<organism evidence="4 5">
    <name type="scientific">Dictyobacter halimunensis</name>
    <dbReference type="NCBI Taxonomy" id="3026934"/>
    <lineage>
        <taxon>Bacteria</taxon>
        <taxon>Bacillati</taxon>
        <taxon>Chloroflexota</taxon>
        <taxon>Ktedonobacteria</taxon>
        <taxon>Ktedonobacterales</taxon>
        <taxon>Dictyobacteraceae</taxon>
        <taxon>Dictyobacter</taxon>
    </lineage>
</organism>
<name>A0ABQ6G2Y2_9CHLR</name>
<dbReference type="PRINTS" id="PR00455">
    <property type="entry name" value="HTHTETR"/>
</dbReference>
<feature type="domain" description="HTH tetR-type" evidence="3">
    <location>
        <begin position="22"/>
        <end position="82"/>
    </location>
</feature>
<gene>
    <name evidence="4" type="ORF">KDH_72910</name>
</gene>
<dbReference type="SUPFAM" id="SSF48498">
    <property type="entry name" value="Tetracyclin repressor-like, C-terminal domain"/>
    <property type="match status" value="1"/>
</dbReference>
<keyword evidence="1 2" id="KW-0238">DNA-binding</keyword>
<dbReference type="InterPro" id="IPR036271">
    <property type="entry name" value="Tet_transcr_reg_TetR-rel_C_sf"/>
</dbReference>
<dbReference type="Gene3D" id="1.10.357.10">
    <property type="entry name" value="Tetracycline Repressor, domain 2"/>
    <property type="match status" value="1"/>
</dbReference>
<dbReference type="Proteomes" id="UP001344906">
    <property type="component" value="Unassembled WGS sequence"/>
</dbReference>
<dbReference type="PROSITE" id="PS50977">
    <property type="entry name" value="HTH_TETR_2"/>
    <property type="match status" value="1"/>
</dbReference>
<proteinExistence type="predicted"/>
<dbReference type="InterPro" id="IPR050109">
    <property type="entry name" value="HTH-type_TetR-like_transc_reg"/>
</dbReference>
<evidence type="ECO:0000259" key="3">
    <source>
        <dbReference type="PROSITE" id="PS50977"/>
    </source>
</evidence>
<feature type="DNA-binding region" description="H-T-H motif" evidence="2">
    <location>
        <begin position="45"/>
        <end position="64"/>
    </location>
</feature>
<dbReference type="InterPro" id="IPR041673">
    <property type="entry name" value="TetR_C_23"/>
</dbReference>
<dbReference type="PANTHER" id="PTHR30055">
    <property type="entry name" value="HTH-TYPE TRANSCRIPTIONAL REGULATOR RUTR"/>
    <property type="match status" value="1"/>
</dbReference>
<dbReference type="PANTHER" id="PTHR30055:SF226">
    <property type="entry name" value="HTH-TYPE TRANSCRIPTIONAL REGULATOR PKSA"/>
    <property type="match status" value="1"/>
</dbReference>
<comment type="caution">
    <text evidence="4">The sequence shown here is derived from an EMBL/GenBank/DDBJ whole genome shotgun (WGS) entry which is preliminary data.</text>
</comment>
<sequence length="248" mass="28255">MRKHERGEMTEELDGKLTRKGELARQRILESALRLFKGRGYEETTMREIAAEAGYSPGLTYRYFASKEELVLVLYQNLNEQLDQYIHELSPISLAERFYQTLSQLLTLLAPHRDVFSALFSTTLNPHSKAGVFGASTAGIRQRARKSYLRVIQSAKDAPREALHEDLATVLYGAHMALVLFWLIDQSKNAARTRLLLNLLRDLLKLAQPVLWLPPVRQILLRLATIIGPLLGDERYEDKDHSGKEVSL</sequence>
<evidence type="ECO:0000313" key="5">
    <source>
        <dbReference type="Proteomes" id="UP001344906"/>
    </source>
</evidence>
<evidence type="ECO:0000313" key="4">
    <source>
        <dbReference type="EMBL" id="GLV60472.1"/>
    </source>
</evidence>
<dbReference type="RefSeq" id="WP_338257549.1">
    <property type="nucleotide sequence ID" value="NZ_BSRI01000002.1"/>
</dbReference>
<dbReference type="Pfam" id="PF17931">
    <property type="entry name" value="TetR_C_23"/>
    <property type="match status" value="1"/>
</dbReference>
<dbReference type="SUPFAM" id="SSF46689">
    <property type="entry name" value="Homeodomain-like"/>
    <property type="match status" value="1"/>
</dbReference>
<dbReference type="InterPro" id="IPR001647">
    <property type="entry name" value="HTH_TetR"/>
</dbReference>
<evidence type="ECO:0000256" key="2">
    <source>
        <dbReference type="PROSITE-ProRule" id="PRU00335"/>
    </source>
</evidence>